<accession>A0AA86RMF1</accession>
<proteinExistence type="predicted"/>
<gene>
    <name evidence="1" type="ORF">AYBTSS11_LOCUS953</name>
</gene>
<organism evidence="1 2">
    <name type="scientific">Sphenostylis stenocarpa</name>
    <dbReference type="NCBI Taxonomy" id="92480"/>
    <lineage>
        <taxon>Eukaryota</taxon>
        <taxon>Viridiplantae</taxon>
        <taxon>Streptophyta</taxon>
        <taxon>Embryophyta</taxon>
        <taxon>Tracheophyta</taxon>
        <taxon>Spermatophyta</taxon>
        <taxon>Magnoliopsida</taxon>
        <taxon>eudicotyledons</taxon>
        <taxon>Gunneridae</taxon>
        <taxon>Pentapetalae</taxon>
        <taxon>rosids</taxon>
        <taxon>fabids</taxon>
        <taxon>Fabales</taxon>
        <taxon>Fabaceae</taxon>
        <taxon>Papilionoideae</taxon>
        <taxon>50 kb inversion clade</taxon>
        <taxon>NPAAA clade</taxon>
        <taxon>indigoferoid/millettioid clade</taxon>
        <taxon>Phaseoleae</taxon>
        <taxon>Sphenostylis</taxon>
    </lineage>
</organism>
<sequence>MEGIFIRKQQLNSVLGEERTQNVNESMANDNDVCQRGLSWTVHCTLSYKSTSPSPLNYVVLKLHLNR</sequence>
<dbReference type="Gramene" id="rna-AYBTSS11_LOCUS953">
    <property type="protein sequence ID" value="CAJ1813234.1"/>
    <property type="gene ID" value="gene-AYBTSS11_LOCUS953"/>
</dbReference>
<keyword evidence="2" id="KW-1185">Reference proteome</keyword>
<evidence type="ECO:0000313" key="2">
    <source>
        <dbReference type="Proteomes" id="UP001189624"/>
    </source>
</evidence>
<reference evidence="1" key="1">
    <citation type="submission" date="2023-10" db="EMBL/GenBank/DDBJ databases">
        <authorList>
            <person name="Domelevo Entfellner J.-B."/>
        </authorList>
    </citation>
    <scope>NUCLEOTIDE SEQUENCE</scope>
</reference>
<evidence type="ECO:0000313" key="1">
    <source>
        <dbReference type="EMBL" id="CAJ1813234.1"/>
    </source>
</evidence>
<dbReference type="EMBL" id="OY731398">
    <property type="protein sequence ID" value="CAJ1813234.1"/>
    <property type="molecule type" value="Genomic_DNA"/>
</dbReference>
<protein>
    <submittedName>
        <fullName evidence="1">Uncharacterized protein</fullName>
    </submittedName>
</protein>
<dbReference type="AlphaFoldDB" id="A0AA86RMF1"/>
<name>A0AA86RMF1_9FABA</name>
<dbReference type="Proteomes" id="UP001189624">
    <property type="component" value="Chromosome 1"/>
</dbReference>